<keyword evidence="3" id="KW-1185">Reference proteome</keyword>
<organism evidence="2 3">
    <name type="scientific">Solanum tuberosum</name>
    <name type="common">Potato</name>
    <dbReference type="NCBI Taxonomy" id="4113"/>
    <lineage>
        <taxon>Eukaryota</taxon>
        <taxon>Viridiplantae</taxon>
        <taxon>Streptophyta</taxon>
        <taxon>Embryophyta</taxon>
        <taxon>Tracheophyta</taxon>
        <taxon>Spermatophyta</taxon>
        <taxon>Magnoliopsida</taxon>
        <taxon>eudicotyledons</taxon>
        <taxon>Gunneridae</taxon>
        <taxon>Pentapetalae</taxon>
        <taxon>asterids</taxon>
        <taxon>lamiids</taxon>
        <taxon>Solanales</taxon>
        <taxon>Solanaceae</taxon>
        <taxon>Solanoideae</taxon>
        <taxon>Solaneae</taxon>
        <taxon>Solanum</taxon>
    </lineage>
</organism>
<dbReference type="Proteomes" id="UP000826656">
    <property type="component" value="Unassembled WGS sequence"/>
</dbReference>
<dbReference type="EMBL" id="JAIVGD010000003">
    <property type="protein sequence ID" value="KAH0776307.1"/>
    <property type="molecule type" value="Genomic_DNA"/>
</dbReference>
<dbReference type="Pfam" id="PF09331">
    <property type="entry name" value="DUF1985"/>
    <property type="match status" value="1"/>
</dbReference>
<dbReference type="PANTHER" id="PTHR48302">
    <property type="entry name" value="ULP1 PROTEASE FAMILY, C-TERMINAL CATALYTIC DOMAIN CONTAINING PROTEIN"/>
    <property type="match status" value="1"/>
</dbReference>
<proteinExistence type="predicted"/>
<gene>
    <name evidence="2" type="ORF">KY290_007718</name>
</gene>
<evidence type="ECO:0000313" key="2">
    <source>
        <dbReference type="EMBL" id="KAH0776307.1"/>
    </source>
</evidence>
<dbReference type="PANTHER" id="PTHR48302:SF2">
    <property type="entry name" value="DUF1985 DOMAIN-CONTAINING PROTEIN"/>
    <property type="match status" value="1"/>
</dbReference>
<sequence>MGGWDNINDALQMAIMYFIHTFVLSQLGTAAIPIEDFSMLEDGRYQQFPWGQRAFTRLMNRLRQEFKSEKQMYRLNYEQPNQPFQTSNLPTSEAGNVSGVPDNSDIQKVIFDNSQLEGLKQYLKGYVDQQIGYLEELIKQNHSELMKVVGAKDNKSEKDIDGISMPYMVDDSVEKDKVDPQSTSHQSFQ</sequence>
<dbReference type="InterPro" id="IPR015410">
    <property type="entry name" value="DUF1985"/>
</dbReference>
<evidence type="ECO:0000313" key="3">
    <source>
        <dbReference type="Proteomes" id="UP000826656"/>
    </source>
</evidence>
<name>A0ABQ7W6H4_SOLTU</name>
<reference evidence="2 3" key="1">
    <citation type="journal article" date="2021" name="bioRxiv">
        <title>Chromosome-scale and haplotype-resolved genome assembly of a tetraploid potato cultivar.</title>
        <authorList>
            <person name="Sun H."/>
            <person name="Jiao W.-B."/>
            <person name="Krause K."/>
            <person name="Campoy J.A."/>
            <person name="Goel M."/>
            <person name="Folz-Donahue K."/>
            <person name="Kukat C."/>
            <person name="Huettel B."/>
            <person name="Schneeberger K."/>
        </authorList>
    </citation>
    <scope>NUCLEOTIDE SEQUENCE [LARGE SCALE GENOMIC DNA]</scope>
    <source>
        <strain evidence="2">SolTubOtavaFocal</strain>
        <tissue evidence="2">Leaves</tissue>
    </source>
</reference>
<accession>A0ABQ7W6H4</accession>
<comment type="caution">
    <text evidence="2">The sequence shown here is derived from an EMBL/GenBank/DDBJ whole genome shotgun (WGS) entry which is preliminary data.</text>
</comment>
<feature type="domain" description="DUF1985" evidence="1">
    <location>
        <begin position="4"/>
        <end position="60"/>
    </location>
</feature>
<evidence type="ECO:0000259" key="1">
    <source>
        <dbReference type="Pfam" id="PF09331"/>
    </source>
</evidence>
<protein>
    <recommendedName>
        <fullName evidence="1">DUF1985 domain-containing protein</fullName>
    </recommendedName>
</protein>